<accession>A0A0F9FZS7</accession>
<organism evidence="2">
    <name type="scientific">marine sediment metagenome</name>
    <dbReference type="NCBI Taxonomy" id="412755"/>
    <lineage>
        <taxon>unclassified sequences</taxon>
        <taxon>metagenomes</taxon>
        <taxon>ecological metagenomes</taxon>
    </lineage>
</organism>
<feature type="compositionally biased region" description="Low complexity" evidence="1">
    <location>
        <begin position="72"/>
        <end position="82"/>
    </location>
</feature>
<gene>
    <name evidence="2" type="ORF">LCGC14_2181220</name>
</gene>
<name>A0A0F9FZS7_9ZZZZ</name>
<evidence type="ECO:0000256" key="1">
    <source>
        <dbReference type="SAM" id="MobiDB-lite"/>
    </source>
</evidence>
<evidence type="ECO:0000313" key="2">
    <source>
        <dbReference type="EMBL" id="KKL62835.1"/>
    </source>
</evidence>
<feature type="compositionally biased region" description="Basic and acidic residues" evidence="1">
    <location>
        <begin position="14"/>
        <end position="32"/>
    </location>
</feature>
<proteinExistence type="predicted"/>
<comment type="caution">
    <text evidence="2">The sequence shown here is derived from an EMBL/GenBank/DDBJ whole genome shotgun (WGS) entry which is preliminary data.</text>
</comment>
<reference evidence="2" key="1">
    <citation type="journal article" date="2015" name="Nature">
        <title>Complex archaea that bridge the gap between prokaryotes and eukaryotes.</title>
        <authorList>
            <person name="Spang A."/>
            <person name="Saw J.H."/>
            <person name="Jorgensen S.L."/>
            <person name="Zaremba-Niedzwiedzka K."/>
            <person name="Martijn J."/>
            <person name="Lind A.E."/>
            <person name="van Eijk R."/>
            <person name="Schleper C."/>
            <person name="Guy L."/>
            <person name="Ettema T.J."/>
        </authorList>
    </citation>
    <scope>NUCLEOTIDE SEQUENCE</scope>
</reference>
<feature type="region of interest" description="Disordered" evidence="1">
    <location>
        <begin position="69"/>
        <end position="92"/>
    </location>
</feature>
<feature type="region of interest" description="Disordered" evidence="1">
    <location>
        <begin position="1"/>
        <end position="32"/>
    </location>
</feature>
<sequence>MAFEHNPDKGSIFKNDRKETESQPDHKGDARLRCPHCNKVFDTWISAWVNDLKTKTGRYFSLAFTAKENQPDDVPIPSVPSSQEDLDDDIPF</sequence>
<dbReference type="EMBL" id="LAZR01028365">
    <property type="protein sequence ID" value="KKL62835.1"/>
    <property type="molecule type" value="Genomic_DNA"/>
</dbReference>
<dbReference type="AlphaFoldDB" id="A0A0F9FZS7"/>
<protein>
    <submittedName>
        <fullName evidence="2">Uncharacterized protein</fullName>
    </submittedName>
</protein>